<dbReference type="Proteomes" id="UP000567885">
    <property type="component" value="Unassembled WGS sequence"/>
</dbReference>
<evidence type="ECO:0000313" key="2">
    <source>
        <dbReference type="Proteomes" id="UP000567885"/>
    </source>
</evidence>
<reference evidence="1 2" key="1">
    <citation type="submission" date="2020-05" db="EMBL/GenBank/DDBJ databases">
        <title>Identification and distribution of gene clusters putatively required for synthesis of sphingolipid metabolism inhibitors in phylogenetically diverse species of the filamentous fungus Fusarium.</title>
        <authorList>
            <person name="Kim H.-S."/>
            <person name="Busman M."/>
            <person name="Brown D.W."/>
            <person name="Divon H."/>
            <person name="Uhlig S."/>
            <person name="Proctor R.H."/>
        </authorList>
    </citation>
    <scope>NUCLEOTIDE SEQUENCE [LARGE SCALE GENOMIC DNA]</scope>
    <source>
        <strain evidence="1 2">NRRL 20693</strain>
    </source>
</reference>
<dbReference type="AlphaFoldDB" id="A0A8H5WY04"/>
<proteinExistence type="predicted"/>
<gene>
    <name evidence="1" type="ORF">FHETE_2997</name>
</gene>
<dbReference type="EMBL" id="JAAGWQ010000049">
    <property type="protein sequence ID" value="KAF5674164.1"/>
    <property type="molecule type" value="Genomic_DNA"/>
</dbReference>
<accession>A0A8H5WY04</accession>
<protein>
    <submittedName>
        <fullName evidence="1">Uncharacterized protein</fullName>
    </submittedName>
</protein>
<keyword evidence="2" id="KW-1185">Reference proteome</keyword>
<comment type="caution">
    <text evidence="1">The sequence shown here is derived from an EMBL/GenBank/DDBJ whole genome shotgun (WGS) entry which is preliminary data.</text>
</comment>
<organism evidence="1 2">
    <name type="scientific">Fusarium heterosporum</name>
    <dbReference type="NCBI Taxonomy" id="42747"/>
    <lineage>
        <taxon>Eukaryota</taxon>
        <taxon>Fungi</taxon>
        <taxon>Dikarya</taxon>
        <taxon>Ascomycota</taxon>
        <taxon>Pezizomycotina</taxon>
        <taxon>Sordariomycetes</taxon>
        <taxon>Hypocreomycetidae</taxon>
        <taxon>Hypocreales</taxon>
        <taxon>Nectriaceae</taxon>
        <taxon>Fusarium</taxon>
        <taxon>Fusarium heterosporum species complex</taxon>
    </lineage>
</organism>
<evidence type="ECO:0000313" key="1">
    <source>
        <dbReference type="EMBL" id="KAF5674164.1"/>
    </source>
</evidence>
<sequence length="189" mass="21155">MALGLDGEVIKQIHRWIEQADDESSSFAHIQAPSARGNIVYIPERILSKRLHDNKNIVLVVSNTKRDCVAAQLNSRITAINQQAGEPVTSKLVTVTYNRLLFLLAGFRDMATWNGLAQQFCSPYTVTLMDVDLVFNANFVLAFNAAVIFTTTYMEKNPAVSMKLITMSSGPPDPSQSLHRNPLLFLRMW</sequence>
<name>A0A8H5WY04_FUSHE</name>